<dbReference type="InterPro" id="IPR050249">
    <property type="entry name" value="Pseudomonas-type_ThrB"/>
</dbReference>
<dbReference type="AlphaFoldDB" id="A0A1B2E5D6"/>
<proteinExistence type="inferred from homology"/>
<dbReference type="Gene3D" id="3.90.1200.10">
    <property type="match status" value="1"/>
</dbReference>
<dbReference type="GO" id="GO:0019202">
    <property type="term" value="F:amino acid kinase activity"/>
    <property type="evidence" value="ECO:0007669"/>
    <property type="project" value="TreeGrafter"/>
</dbReference>
<protein>
    <recommendedName>
        <fullName evidence="2">Aminoglycoside phosphotransferase domain-containing protein</fullName>
    </recommendedName>
</protein>
<evidence type="ECO:0000313" key="3">
    <source>
        <dbReference type="EMBL" id="ANY75194.1"/>
    </source>
</evidence>
<organism evidence="3">
    <name type="scientific">Paenibacillus ihbetae</name>
    <dbReference type="NCBI Taxonomy" id="1870820"/>
    <lineage>
        <taxon>Bacteria</taxon>
        <taxon>Bacillati</taxon>
        <taxon>Bacillota</taxon>
        <taxon>Bacilli</taxon>
        <taxon>Bacillales</taxon>
        <taxon>Paenibacillaceae</taxon>
        <taxon>Paenibacillus</taxon>
    </lineage>
</organism>
<sequence>MSVKSSNEIIKEISEHINKTFGFKVRDAIPVLMGYANLKWKVHTGDEVLFVKQYNEVRYPEELLSSVEAALGLQDLLHSEGIPCPKLFSENDLFIQRTPSGERFIVTEYCEGELVKPGEVNADQMYHLGQIVGRMHKILYSKAPQSLTLHWKPESKEAKLQKWAKSWHEAVGQAADKYVSALEIQRKIIDEIDLDLFKSCEKGWVHWDLFVDNLLFHDHCVSSILDFDRMHYIYPEFDISRAILSGTLLNGNINMESVNAFICGYIESMPITVDKFVLSN</sequence>
<dbReference type="PANTHER" id="PTHR21064:SF6">
    <property type="entry name" value="AMINOGLYCOSIDE PHOSPHOTRANSFERASE DOMAIN-CONTAINING PROTEIN"/>
    <property type="match status" value="1"/>
</dbReference>
<dbReference type="KEGG" id="pib:BBD41_22925"/>
<dbReference type="InterPro" id="IPR011009">
    <property type="entry name" value="Kinase-like_dom_sf"/>
</dbReference>
<evidence type="ECO:0000259" key="2">
    <source>
        <dbReference type="Pfam" id="PF01636"/>
    </source>
</evidence>
<evidence type="ECO:0000256" key="1">
    <source>
        <dbReference type="ARBA" id="ARBA00038240"/>
    </source>
</evidence>
<gene>
    <name evidence="3" type="ORF">BBD41_22925</name>
</gene>
<dbReference type="InterPro" id="IPR002575">
    <property type="entry name" value="Aminoglycoside_PTrfase"/>
</dbReference>
<reference evidence="3" key="1">
    <citation type="submission" date="2016-08" db="EMBL/GenBank/DDBJ databases">
        <title>Complete Genome Seqeunce of Paenibacillus sp. nov. IHBB 9852 from high altitute lake of Indian trans-Himalayas.</title>
        <authorList>
            <person name="Kiran S."/>
            <person name="Swarnkar M.K."/>
            <person name="Rana A."/>
            <person name="Tewari R."/>
            <person name="Gulati A."/>
        </authorList>
    </citation>
    <scope>NUCLEOTIDE SEQUENCE [LARGE SCALE GENOMIC DNA]</scope>
    <source>
        <strain evidence="3">IHBB 9852</strain>
    </source>
</reference>
<dbReference type="SUPFAM" id="SSF56112">
    <property type="entry name" value="Protein kinase-like (PK-like)"/>
    <property type="match status" value="1"/>
</dbReference>
<name>A0A1B2E5D6_9BACL</name>
<dbReference type="Gene3D" id="3.30.200.20">
    <property type="entry name" value="Phosphorylase Kinase, domain 1"/>
    <property type="match status" value="1"/>
</dbReference>
<comment type="similarity">
    <text evidence="1">Belongs to the pseudomonas-type ThrB family.</text>
</comment>
<dbReference type="RefSeq" id="WP_099478856.1">
    <property type="nucleotide sequence ID" value="NZ_CP016809.1"/>
</dbReference>
<feature type="domain" description="Aminoglycoside phosphotransferase" evidence="2">
    <location>
        <begin position="30"/>
        <end position="243"/>
    </location>
</feature>
<dbReference type="PANTHER" id="PTHR21064">
    <property type="entry name" value="AMINOGLYCOSIDE PHOSPHOTRANSFERASE DOMAIN-CONTAINING PROTEIN-RELATED"/>
    <property type="match status" value="1"/>
</dbReference>
<dbReference type="EMBL" id="CP016809">
    <property type="protein sequence ID" value="ANY75194.1"/>
    <property type="molecule type" value="Genomic_DNA"/>
</dbReference>
<accession>A0A1B2E5D6</accession>
<dbReference type="Pfam" id="PF01636">
    <property type="entry name" value="APH"/>
    <property type="match status" value="1"/>
</dbReference>